<dbReference type="InterPro" id="IPR050300">
    <property type="entry name" value="GDXG_lipolytic_enzyme"/>
</dbReference>
<accession>A0A0F9M3X6</accession>
<dbReference type="PANTHER" id="PTHR48081">
    <property type="entry name" value="AB HYDROLASE SUPERFAMILY PROTEIN C4A8.06C"/>
    <property type="match status" value="1"/>
</dbReference>
<feature type="domain" description="BD-FAE-like" evidence="2">
    <location>
        <begin position="341"/>
        <end position="528"/>
    </location>
</feature>
<dbReference type="AlphaFoldDB" id="A0A0F9M3X6"/>
<keyword evidence="1" id="KW-0378">Hydrolase</keyword>
<comment type="caution">
    <text evidence="3">The sequence shown here is derived from an EMBL/GenBank/DDBJ whole genome shotgun (WGS) entry which is preliminary data.</text>
</comment>
<dbReference type="Gene3D" id="3.40.50.1820">
    <property type="entry name" value="alpha/beta hydrolase"/>
    <property type="match status" value="1"/>
</dbReference>
<dbReference type="SUPFAM" id="SSF53474">
    <property type="entry name" value="alpha/beta-Hydrolases"/>
    <property type="match status" value="1"/>
</dbReference>
<protein>
    <recommendedName>
        <fullName evidence="2">BD-FAE-like domain-containing protein</fullName>
    </recommendedName>
</protein>
<evidence type="ECO:0000256" key="1">
    <source>
        <dbReference type="ARBA" id="ARBA00022801"/>
    </source>
</evidence>
<dbReference type="GO" id="GO:0004806">
    <property type="term" value="F:triacylglycerol lipase activity"/>
    <property type="evidence" value="ECO:0007669"/>
    <property type="project" value="TreeGrafter"/>
</dbReference>
<evidence type="ECO:0000259" key="2">
    <source>
        <dbReference type="Pfam" id="PF20434"/>
    </source>
</evidence>
<dbReference type="EMBL" id="LAZR01006184">
    <property type="protein sequence ID" value="KKM94081.1"/>
    <property type="molecule type" value="Genomic_DNA"/>
</dbReference>
<evidence type="ECO:0000313" key="3">
    <source>
        <dbReference type="EMBL" id="KKM94081.1"/>
    </source>
</evidence>
<organism evidence="3">
    <name type="scientific">marine sediment metagenome</name>
    <dbReference type="NCBI Taxonomy" id="412755"/>
    <lineage>
        <taxon>unclassified sequences</taxon>
        <taxon>metagenomes</taxon>
        <taxon>ecological metagenomes</taxon>
    </lineage>
</organism>
<proteinExistence type="predicted"/>
<gene>
    <name evidence="3" type="ORF">LCGC14_1201870</name>
</gene>
<dbReference type="InterPro" id="IPR029058">
    <property type="entry name" value="AB_hydrolase_fold"/>
</dbReference>
<name>A0A0F9M3X6_9ZZZZ</name>
<sequence>MFFSIIVILPFLFSSGLERDIVISGKVQNAKSPHISVNKQSVSLNSAGEFQYSVNLKKPAYIEVDFGKQVFLYLSPGDSLNLEIDADAALKSIKLSGDRQEINRLLIEMTHESEKVTGYFNKNFRNIINLDEKEYVNKMNSLWQPFKEQLEAFIEKHKITDEYFIKTQSAMMLYSWADILMRYPDWRRQVSGDTNYNPSEDYYDFMDGLDFNDPELIDLSEYSTFLKRYLDYKSEEALKKSSELRNRNYKSFRAKMQVALNTFTDPLIRSEMMYPFMKSLMGEYYHKGIDDLIQAFKQNCTNQDYIEEIEKLYRADEAIRNNCVVKVYKTIDDLTLDVFLYFPSDIKKGEKRPALAFFHGGGWESGKPEWGQMQCDHFSSLGLVALSFEYRLTTQHDATPLEGIADAKSAIRWIRANAGELGVDSKRIVASGFSAGGHLALCTAMIDKFEEPHEDHSISSAADAFMLWVTPAKVFDDGWFKQILRNGAEVKECDPDAHVRPGLPPSIIFQGTADDQVPFWSVKEFVKKMTAAGNRCDLHVYEGQTHLNWGDNTRDVLQKMDKFLESIGYLDL</sequence>
<dbReference type="Pfam" id="PF20434">
    <property type="entry name" value="BD-FAE"/>
    <property type="match status" value="1"/>
</dbReference>
<reference evidence="3" key="1">
    <citation type="journal article" date="2015" name="Nature">
        <title>Complex archaea that bridge the gap between prokaryotes and eukaryotes.</title>
        <authorList>
            <person name="Spang A."/>
            <person name="Saw J.H."/>
            <person name="Jorgensen S.L."/>
            <person name="Zaremba-Niedzwiedzka K."/>
            <person name="Martijn J."/>
            <person name="Lind A.E."/>
            <person name="van Eijk R."/>
            <person name="Schleper C."/>
            <person name="Guy L."/>
            <person name="Ettema T.J."/>
        </authorList>
    </citation>
    <scope>NUCLEOTIDE SEQUENCE</scope>
</reference>
<dbReference type="InterPro" id="IPR049492">
    <property type="entry name" value="BD-FAE-like_dom"/>
</dbReference>
<dbReference type="PANTHER" id="PTHR48081:SF30">
    <property type="entry name" value="ACETYL-HYDROLASE LIPR-RELATED"/>
    <property type="match status" value="1"/>
</dbReference>